<organism evidence="1 2">
    <name type="scientific">Ideonella lacteola</name>
    <dbReference type="NCBI Taxonomy" id="2984193"/>
    <lineage>
        <taxon>Bacteria</taxon>
        <taxon>Pseudomonadati</taxon>
        <taxon>Pseudomonadota</taxon>
        <taxon>Betaproteobacteria</taxon>
        <taxon>Burkholderiales</taxon>
        <taxon>Sphaerotilaceae</taxon>
        <taxon>Ideonella</taxon>
    </lineage>
</organism>
<dbReference type="Proteomes" id="UP001371218">
    <property type="component" value="Unassembled WGS sequence"/>
</dbReference>
<comment type="caution">
    <text evidence="1">The sequence shown here is derived from an EMBL/GenBank/DDBJ whole genome shotgun (WGS) entry which is preliminary data.</text>
</comment>
<keyword evidence="2" id="KW-1185">Reference proteome</keyword>
<name>A0ABU9BY44_9BURK</name>
<dbReference type="EMBL" id="JBBUTG010000036">
    <property type="protein sequence ID" value="MEK8034821.1"/>
    <property type="molecule type" value="Genomic_DNA"/>
</dbReference>
<evidence type="ECO:0000313" key="2">
    <source>
        <dbReference type="Proteomes" id="UP001371218"/>
    </source>
</evidence>
<dbReference type="RefSeq" id="WP_341429253.1">
    <property type="nucleotide sequence ID" value="NZ_JBBUTG010000036.1"/>
</dbReference>
<sequence length="309" mass="35052">MRRWALACWLGCETAAAYAQETLPEPAAEVAESARTTVRSMAVWLARGVDSWFGDRPFEDGGKVSDGRLSTALMLRQHDNPDLDVRFNARFRLPNVEERLYAFIGRDDERDLITDRPGAFSRQDRLLEDTRDRDFFAGLGRSLTDSIDLRVGVRGGLNLFAQARYRHDWLIGDDDRADFRQTVFWSLEDHLGSTTAFSYEHAFSPVWAARWLNSATITQASKHVEWSTLLGAYRSFGDERLLALESLATGEAGSGIGPSDYGVQVRWEQPIHEDWLIGGVVLGHFWPREDEDSPRERAWGVGVNLKLRF</sequence>
<proteinExistence type="predicted"/>
<reference evidence="1 2" key="1">
    <citation type="submission" date="2024-04" db="EMBL/GenBank/DDBJ databases">
        <title>Novel species of the genus Ideonella isolated from streams.</title>
        <authorList>
            <person name="Lu H."/>
        </authorList>
    </citation>
    <scope>NUCLEOTIDE SEQUENCE [LARGE SCALE GENOMIC DNA]</scope>
    <source>
        <strain evidence="1 2">DXS29W</strain>
    </source>
</reference>
<accession>A0ABU9BY44</accession>
<gene>
    <name evidence="1" type="ORF">AACH06_28725</name>
</gene>
<evidence type="ECO:0000313" key="1">
    <source>
        <dbReference type="EMBL" id="MEK8034821.1"/>
    </source>
</evidence>
<protein>
    <submittedName>
        <fullName evidence="1">Uncharacterized protein</fullName>
    </submittedName>
</protein>